<dbReference type="EMBL" id="AMQM01001859">
    <property type="status" value="NOT_ANNOTATED_CDS"/>
    <property type="molecule type" value="Genomic_DNA"/>
</dbReference>
<comment type="catalytic activity">
    <reaction evidence="10">
        <text>an S-substituted L-cysteine + H2O = a thiol + pyruvate + NH4(+)</text>
        <dbReference type="Rhea" id="RHEA:18121"/>
        <dbReference type="ChEBI" id="CHEBI:15361"/>
        <dbReference type="ChEBI" id="CHEBI:15377"/>
        <dbReference type="ChEBI" id="CHEBI:28938"/>
        <dbReference type="ChEBI" id="CHEBI:29256"/>
        <dbReference type="ChEBI" id="CHEBI:58717"/>
        <dbReference type="EC" id="4.4.1.13"/>
    </reaction>
    <physiologicalReaction direction="left-to-right" evidence="10">
        <dbReference type="Rhea" id="RHEA:18122"/>
    </physiologicalReaction>
</comment>
<dbReference type="Gene3D" id="3.90.1150.10">
    <property type="entry name" value="Aspartate Aminotransferase, domain 1"/>
    <property type="match status" value="1"/>
</dbReference>
<evidence type="ECO:0000313" key="13">
    <source>
        <dbReference type="EnsemblMetazoa" id="HelroP108146"/>
    </source>
</evidence>
<dbReference type="InterPro" id="IPR015422">
    <property type="entry name" value="PyrdxlP-dep_Trfase_small"/>
</dbReference>
<dbReference type="InParanoid" id="T1EEF9"/>
<dbReference type="InterPro" id="IPR015424">
    <property type="entry name" value="PyrdxlP-dep_Trfase"/>
</dbReference>
<evidence type="ECO:0000256" key="2">
    <source>
        <dbReference type="ARBA" id="ARBA00007441"/>
    </source>
</evidence>
<dbReference type="GO" id="GO:0005737">
    <property type="term" value="C:cytoplasm"/>
    <property type="evidence" value="ECO:0000318"/>
    <property type="project" value="GO_Central"/>
</dbReference>
<dbReference type="InterPro" id="IPR015421">
    <property type="entry name" value="PyrdxlP-dep_Trfase_major"/>
</dbReference>
<reference evidence="14" key="1">
    <citation type="submission" date="2012-12" db="EMBL/GenBank/DDBJ databases">
        <authorList>
            <person name="Hellsten U."/>
            <person name="Grimwood J."/>
            <person name="Chapman J.A."/>
            <person name="Shapiro H."/>
            <person name="Aerts A."/>
            <person name="Otillar R.P."/>
            <person name="Terry A.Y."/>
            <person name="Boore J.L."/>
            <person name="Simakov O."/>
            <person name="Marletaz F."/>
            <person name="Cho S.-J."/>
            <person name="Edsinger-Gonzales E."/>
            <person name="Havlak P."/>
            <person name="Kuo D.-H."/>
            <person name="Larsson T."/>
            <person name="Lv J."/>
            <person name="Arendt D."/>
            <person name="Savage R."/>
            <person name="Osoegawa K."/>
            <person name="de Jong P."/>
            <person name="Lindberg D.R."/>
            <person name="Seaver E.C."/>
            <person name="Weisblat D.A."/>
            <person name="Putnam N.H."/>
            <person name="Grigoriev I.V."/>
            <person name="Rokhsar D.S."/>
        </authorList>
    </citation>
    <scope>NUCLEOTIDE SEQUENCE</scope>
</reference>
<evidence type="ECO:0000256" key="6">
    <source>
        <dbReference type="ARBA" id="ARBA00022898"/>
    </source>
</evidence>
<dbReference type="HOGENOM" id="CLU_017584_4_0_1"/>
<keyword evidence="4" id="KW-0032">Aminotransferase</keyword>
<dbReference type="InterPro" id="IPR004839">
    <property type="entry name" value="Aminotransferase_I/II_large"/>
</dbReference>
<reference evidence="12 14" key="2">
    <citation type="journal article" date="2013" name="Nature">
        <title>Insights into bilaterian evolution from three spiralian genomes.</title>
        <authorList>
            <person name="Simakov O."/>
            <person name="Marletaz F."/>
            <person name="Cho S.J."/>
            <person name="Edsinger-Gonzales E."/>
            <person name="Havlak P."/>
            <person name="Hellsten U."/>
            <person name="Kuo D.H."/>
            <person name="Larsson T."/>
            <person name="Lv J."/>
            <person name="Arendt D."/>
            <person name="Savage R."/>
            <person name="Osoegawa K."/>
            <person name="de Jong P."/>
            <person name="Grimwood J."/>
            <person name="Chapman J.A."/>
            <person name="Shapiro H."/>
            <person name="Aerts A."/>
            <person name="Otillar R.P."/>
            <person name="Terry A.Y."/>
            <person name="Boore J.L."/>
            <person name="Grigoriev I.V."/>
            <person name="Lindberg D.R."/>
            <person name="Seaver E.C."/>
            <person name="Weisblat D.A."/>
            <person name="Putnam N.H."/>
            <person name="Rokhsar D.S."/>
        </authorList>
    </citation>
    <scope>NUCLEOTIDE SEQUENCE</scope>
</reference>
<dbReference type="RefSeq" id="XP_009029051.1">
    <property type="nucleotide sequence ID" value="XM_009030803.1"/>
</dbReference>
<proteinExistence type="inferred from homology"/>
<keyword evidence="6" id="KW-0663">Pyridoxal phosphate</keyword>
<dbReference type="FunFam" id="3.90.1150.10:FF:000275">
    <property type="entry name" value="kynurenine--oxoglutarate transaminase 1"/>
    <property type="match status" value="1"/>
</dbReference>
<keyword evidence="14" id="KW-1185">Reference proteome</keyword>
<dbReference type="GO" id="GO:0030170">
    <property type="term" value="F:pyridoxal phosphate binding"/>
    <property type="evidence" value="ECO:0007669"/>
    <property type="project" value="InterPro"/>
</dbReference>
<keyword evidence="5" id="KW-0808">Transferase</keyword>
<comment type="cofactor">
    <cofactor evidence="1">
        <name>pyridoxal 5'-phosphate</name>
        <dbReference type="ChEBI" id="CHEBI:597326"/>
    </cofactor>
</comment>
<dbReference type="CDD" id="cd00609">
    <property type="entry name" value="AAT_like"/>
    <property type="match status" value="1"/>
</dbReference>
<dbReference type="GO" id="GO:0047804">
    <property type="term" value="F:cysteine-S-conjugate beta-lyase activity"/>
    <property type="evidence" value="ECO:0007669"/>
    <property type="project" value="UniProtKB-EC"/>
</dbReference>
<dbReference type="Pfam" id="PF00155">
    <property type="entry name" value="Aminotran_1_2"/>
    <property type="match status" value="1"/>
</dbReference>
<dbReference type="UniPathway" id="UPA00334">
    <property type="reaction ID" value="UER00726"/>
</dbReference>
<dbReference type="PANTHER" id="PTHR43807">
    <property type="entry name" value="FI04487P"/>
    <property type="match status" value="1"/>
</dbReference>
<keyword evidence="7" id="KW-0007">Acetylation</keyword>
<dbReference type="STRING" id="6412.T1EEF9"/>
<evidence type="ECO:0000256" key="7">
    <source>
        <dbReference type="ARBA" id="ARBA00022990"/>
    </source>
</evidence>
<evidence type="ECO:0000256" key="1">
    <source>
        <dbReference type="ARBA" id="ARBA00001933"/>
    </source>
</evidence>
<dbReference type="FunFam" id="3.90.1150.10:FF:000021">
    <property type="entry name" value="Kynurenine--oxoglutarate transaminase 3"/>
    <property type="match status" value="1"/>
</dbReference>
<gene>
    <name evidence="13" type="primary">20194961</name>
    <name evidence="12" type="ORF">HELRODRAFT_108146</name>
</gene>
<name>T1EEF9_HELRO</name>
<dbReference type="EnsemblMetazoa" id="HelroT108146">
    <property type="protein sequence ID" value="HelroP108146"/>
    <property type="gene ID" value="HelroG108146"/>
</dbReference>
<dbReference type="EMBL" id="KB097639">
    <property type="protein sequence ID" value="ESN92749.1"/>
    <property type="molecule type" value="Genomic_DNA"/>
</dbReference>
<dbReference type="eggNOG" id="KOG0257">
    <property type="taxonomic scope" value="Eukaryota"/>
</dbReference>
<reference evidence="13" key="3">
    <citation type="submission" date="2015-06" db="UniProtKB">
        <authorList>
            <consortium name="EnsemblMetazoa"/>
        </authorList>
    </citation>
    <scope>IDENTIFICATION</scope>
</reference>
<comment type="subunit">
    <text evidence="3">Homodimer.</text>
</comment>
<dbReference type="SUPFAM" id="SSF53383">
    <property type="entry name" value="PLP-dependent transferases"/>
    <property type="match status" value="1"/>
</dbReference>
<dbReference type="FunCoup" id="T1EEF9">
    <property type="interactions" value="1463"/>
</dbReference>
<organism evidence="13 14">
    <name type="scientific">Helobdella robusta</name>
    <name type="common">Californian leech</name>
    <dbReference type="NCBI Taxonomy" id="6412"/>
    <lineage>
        <taxon>Eukaryota</taxon>
        <taxon>Metazoa</taxon>
        <taxon>Spiralia</taxon>
        <taxon>Lophotrochozoa</taxon>
        <taxon>Annelida</taxon>
        <taxon>Clitellata</taxon>
        <taxon>Hirudinea</taxon>
        <taxon>Rhynchobdellida</taxon>
        <taxon>Glossiphoniidae</taxon>
        <taxon>Helobdella</taxon>
    </lineage>
</organism>
<evidence type="ECO:0000256" key="3">
    <source>
        <dbReference type="ARBA" id="ARBA00011738"/>
    </source>
</evidence>
<dbReference type="GO" id="GO:0097053">
    <property type="term" value="P:L-kynurenine catabolic process"/>
    <property type="evidence" value="ECO:0007669"/>
    <property type="project" value="UniProtKB-UniPathway"/>
</dbReference>
<dbReference type="CTD" id="20194961"/>
<keyword evidence="8" id="KW-0456">Lyase</keyword>
<evidence type="ECO:0000313" key="14">
    <source>
        <dbReference type="Proteomes" id="UP000015101"/>
    </source>
</evidence>
<evidence type="ECO:0000256" key="10">
    <source>
        <dbReference type="ARBA" id="ARBA00049325"/>
    </source>
</evidence>
<evidence type="ECO:0000313" key="12">
    <source>
        <dbReference type="EMBL" id="ESN92749.1"/>
    </source>
</evidence>
<dbReference type="OMA" id="LGWSVWP"/>
<dbReference type="KEGG" id="hro:HELRODRAFT_108146"/>
<dbReference type="GO" id="GO:0016212">
    <property type="term" value="F:kynurenine-oxoglutarate transaminase activity"/>
    <property type="evidence" value="ECO:0000318"/>
    <property type="project" value="GO_Central"/>
</dbReference>
<evidence type="ECO:0000256" key="4">
    <source>
        <dbReference type="ARBA" id="ARBA00022576"/>
    </source>
</evidence>
<evidence type="ECO:0000256" key="5">
    <source>
        <dbReference type="ARBA" id="ARBA00022679"/>
    </source>
</evidence>
<dbReference type="GO" id="GO:0005739">
    <property type="term" value="C:mitochondrion"/>
    <property type="evidence" value="ECO:0000318"/>
    <property type="project" value="GO_Central"/>
</dbReference>
<comment type="pathway">
    <text evidence="9">Amino-acid degradation; L-kynurenine degradation; kynurenate from L-kynurenine: step 1/2.</text>
</comment>
<dbReference type="Gene3D" id="3.40.640.10">
    <property type="entry name" value="Type I PLP-dependent aspartate aminotransferase-like (Major domain)"/>
    <property type="match status" value="1"/>
</dbReference>
<dbReference type="Proteomes" id="UP000015101">
    <property type="component" value="Unassembled WGS sequence"/>
</dbReference>
<evidence type="ECO:0000256" key="8">
    <source>
        <dbReference type="ARBA" id="ARBA00023239"/>
    </source>
</evidence>
<evidence type="ECO:0000256" key="9">
    <source>
        <dbReference type="ARBA" id="ARBA00024016"/>
    </source>
</evidence>
<dbReference type="GeneID" id="20194961"/>
<protein>
    <recommendedName>
        <fullName evidence="11">Aminotransferase class I/classII large domain-containing protein</fullName>
    </recommendedName>
</protein>
<dbReference type="FunFam" id="3.40.640.10:FF:000024">
    <property type="entry name" value="Kynurenine--oxoglutarate transaminase 3"/>
    <property type="match status" value="1"/>
</dbReference>
<dbReference type="PANTHER" id="PTHR43807:SF20">
    <property type="entry name" value="FI04487P"/>
    <property type="match status" value="1"/>
</dbReference>
<comment type="similarity">
    <text evidence="2">Belongs to the class-I pyridoxal-phosphate-dependent aminotransferase family.</text>
</comment>
<dbReference type="OrthoDB" id="2414662at2759"/>
<feature type="domain" description="Aminotransferase class I/classII large" evidence="11">
    <location>
        <begin position="31"/>
        <end position="413"/>
    </location>
</feature>
<dbReference type="InterPro" id="IPR051326">
    <property type="entry name" value="Kynurenine-oxoglutarate_AT"/>
</dbReference>
<sequence length="425" mass="48254">MSKKLRLADRLTGTESNVWVEFGSLAAEYKALNLGQGFPDFFPPNFVTDALHSVASNKENPFLHQYTRSYGHPRLVNALAQIYSKIFNRPIDAQSEILVTVGAYESLFCAHKGFVNPGDEVIIFEPFFDCYEPMVLQAGGIPRFVPLRSTKPAGELTSTADWTFSREELTNQFNEKTKMIIVNNPNNPLGKVFTREELEFIGDLCKKHDVLILADEVYERLVYPGKEYVRIANLPDLWDRTVTIGSAGKTFSVTGWKLGWSVGPSHLIKALCTVHQNSVYTCPTPMQEAAALGFERELSLAEGSEDSYFWQIPRELVPKKEKIMKMLLEIDMVPVEPQAGYFIVADISKTGFKVDPKNSESKDYQFVKWMCRNKKLSAIPNSAFYTSEHKKLAENLVRFCFIKEDSTLDRAANIFHEWRSSLKND</sequence>
<accession>T1EEF9</accession>
<evidence type="ECO:0000259" key="11">
    <source>
        <dbReference type="Pfam" id="PF00155"/>
    </source>
</evidence>
<dbReference type="AlphaFoldDB" id="T1EEF9"/>